<reference evidence="10 11" key="1">
    <citation type="submission" date="2018-09" db="EMBL/GenBank/DDBJ databases">
        <title>Murine metabolic-syndrome-specific gut microbial biobank.</title>
        <authorList>
            <person name="Liu C."/>
        </authorList>
    </citation>
    <scope>NUCLEOTIDE SEQUENCE [LARGE SCALE GENOMIC DNA]</scope>
    <source>
        <strain evidence="10 11">0.1xD8-82</strain>
    </source>
</reference>
<evidence type="ECO:0000256" key="2">
    <source>
        <dbReference type="ARBA" id="ARBA00008610"/>
    </source>
</evidence>
<protein>
    <submittedName>
        <fullName evidence="10">BMP family ABC transporter substrate-binding protein</fullName>
    </submittedName>
</protein>
<keyword evidence="3" id="KW-1003">Cell membrane</keyword>
<dbReference type="Gene3D" id="3.40.50.2300">
    <property type="match status" value="2"/>
</dbReference>
<evidence type="ECO:0000256" key="7">
    <source>
        <dbReference type="SAM" id="MobiDB-lite"/>
    </source>
</evidence>
<comment type="similarity">
    <text evidence="2">Belongs to the BMP lipoprotein family.</text>
</comment>
<dbReference type="AlphaFoldDB" id="A0A3A9AIY5"/>
<comment type="caution">
    <text evidence="10">The sequence shown here is derived from an EMBL/GenBank/DDBJ whole genome shotgun (WGS) entry which is preliminary data.</text>
</comment>
<accession>A0A3A9AIY5</accession>
<evidence type="ECO:0000256" key="4">
    <source>
        <dbReference type="ARBA" id="ARBA00022729"/>
    </source>
</evidence>
<evidence type="ECO:0000313" key="10">
    <source>
        <dbReference type="EMBL" id="RKI91540.1"/>
    </source>
</evidence>
<keyword evidence="6" id="KW-0449">Lipoprotein</keyword>
<keyword evidence="4 8" id="KW-0732">Signal</keyword>
<dbReference type="PANTHER" id="PTHR34296">
    <property type="entry name" value="TRANSCRIPTIONAL ACTIVATOR PROTEIN MED"/>
    <property type="match status" value="1"/>
</dbReference>
<evidence type="ECO:0000313" key="11">
    <source>
        <dbReference type="Proteomes" id="UP000280696"/>
    </source>
</evidence>
<dbReference type="OrthoDB" id="9769871at2"/>
<evidence type="ECO:0000256" key="6">
    <source>
        <dbReference type="ARBA" id="ARBA00023288"/>
    </source>
</evidence>
<keyword evidence="11" id="KW-1185">Reference proteome</keyword>
<feature type="domain" description="ABC transporter substrate-binding protein PnrA-like" evidence="9">
    <location>
        <begin position="111"/>
        <end position="421"/>
    </location>
</feature>
<name>A0A3A9AIY5_9FIRM</name>
<dbReference type="Proteomes" id="UP000280696">
    <property type="component" value="Unassembled WGS sequence"/>
</dbReference>
<dbReference type="SUPFAM" id="SSF53822">
    <property type="entry name" value="Periplasmic binding protein-like I"/>
    <property type="match status" value="1"/>
</dbReference>
<dbReference type="InterPro" id="IPR050957">
    <property type="entry name" value="BMP_lipoprotein"/>
</dbReference>
<organism evidence="10 11">
    <name type="scientific">Parablautia intestinalis</name>
    <dbReference type="NCBI Taxonomy" id="2320100"/>
    <lineage>
        <taxon>Bacteria</taxon>
        <taxon>Bacillati</taxon>
        <taxon>Bacillota</taxon>
        <taxon>Clostridia</taxon>
        <taxon>Lachnospirales</taxon>
        <taxon>Lachnospiraceae</taxon>
        <taxon>Parablautia</taxon>
    </lineage>
</organism>
<dbReference type="RefSeq" id="WP_120469212.1">
    <property type="nucleotide sequence ID" value="NZ_RAYQ01000009.1"/>
</dbReference>
<dbReference type="GO" id="GO:0005886">
    <property type="term" value="C:plasma membrane"/>
    <property type="evidence" value="ECO:0007669"/>
    <property type="project" value="UniProtKB-SubCell"/>
</dbReference>
<feature type="signal peptide" evidence="8">
    <location>
        <begin position="1"/>
        <end position="20"/>
    </location>
</feature>
<dbReference type="InterPro" id="IPR003760">
    <property type="entry name" value="PnrA-like"/>
</dbReference>
<dbReference type="PANTHER" id="PTHR34296:SF2">
    <property type="entry name" value="ABC TRANSPORTER GUANOSINE-BINDING PROTEIN NUPN"/>
    <property type="match status" value="1"/>
</dbReference>
<dbReference type="CDD" id="cd06354">
    <property type="entry name" value="PBP1_PrnA-like"/>
    <property type="match status" value="1"/>
</dbReference>
<feature type="compositionally biased region" description="Basic and acidic residues" evidence="7">
    <location>
        <begin position="43"/>
        <end position="70"/>
    </location>
</feature>
<evidence type="ECO:0000256" key="1">
    <source>
        <dbReference type="ARBA" id="ARBA00004193"/>
    </source>
</evidence>
<proteinExistence type="inferred from homology"/>
<dbReference type="PROSITE" id="PS51257">
    <property type="entry name" value="PROKAR_LIPOPROTEIN"/>
    <property type="match status" value="1"/>
</dbReference>
<evidence type="ECO:0000256" key="8">
    <source>
        <dbReference type="SAM" id="SignalP"/>
    </source>
</evidence>
<dbReference type="EMBL" id="RAYQ01000009">
    <property type="protein sequence ID" value="RKI91540.1"/>
    <property type="molecule type" value="Genomic_DNA"/>
</dbReference>
<sequence length="440" mass="48631">MKKKIVCHIIGLLLAGVLFGCSGRQQETLSGEMEGAAQDTASEGEKEPEDKDLGADDTVDEMKGAPKESDVQAAEENMESWQRLLISPEEGPEKKLMEDIYGDYQEKGGEIAFVLDGAIMDGNYNEAIYKGIQMYAFSAGVSFSYYIADGNQPQGYQEVIERAVSNQAKVIVCGGDGFEKAVGSMQNEYPEICFLLIDGIPVDEFGKAVDIEDNVHCISFEEEESGYMAGYLAVFDGYRSLGFIGGKKAPSVIRYGYGYLQGIEDAVKDLELSNVTVNYWYADSYEPNEEIRDKALAWYGEGTEVIFACGGLLYQSVLAAAEEEDGLLIGVDVDQSALSDRFLTSAVKNITNAVIISLDDFYATGKEWSYDFAGEAVRYSMEENCTGIPIYDTEWRFKAITMERFSELRKKIKLGEVSISDDIDVQPQVSFTLNMYGPED</sequence>
<gene>
    <name evidence="10" type="ORF">D7V94_09700</name>
</gene>
<dbReference type="Pfam" id="PF02608">
    <property type="entry name" value="Bmp"/>
    <property type="match status" value="1"/>
</dbReference>
<dbReference type="InterPro" id="IPR028082">
    <property type="entry name" value="Peripla_BP_I"/>
</dbReference>
<evidence type="ECO:0000259" key="9">
    <source>
        <dbReference type="Pfam" id="PF02608"/>
    </source>
</evidence>
<evidence type="ECO:0000256" key="5">
    <source>
        <dbReference type="ARBA" id="ARBA00023136"/>
    </source>
</evidence>
<comment type="subcellular location">
    <subcellularLocation>
        <location evidence="1">Cell membrane</location>
        <topology evidence="1">Lipid-anchor</topology>
    </subcellularLocation>
</comment>
<feature type="region of interest" description="Disordered" evidence="7">
    <location>
        <begin position="30"/>
        <end position="71"/>
    </location>
</feature>
<evidence type="ECO:0000256" key="3">
    <source>
        <dbReference type="ARBA" id="ARBA00022475"/>
    </source>
</evidence>
<keyword evidence="5" id="KW-0472">Membrane</keyword>
<feature type="chain" id="PRO_5017196834" evidence="8">
    <location>
        <begin position="21"/>
        <end position="440"/>
    </location>
</feature>